<dbReference type="GO" id="GO:0046901">
    <property type="term" value="P:tetrahydrofolylpolyglutamate biosynthetic process"/>
    <property type="evidence" value="ECO:0000318"/>
    <property type="project" value="GO_Central"/>
</dbReference>
<dbReference type="InterPro" id="IPR036615">
    <property type="entry name" value="Mur_ligase_C_dom_sf"/>
</dbReference>
<evidence type="ECO:0000313" key="13">
    <source>
        <dbReference type="EnsemblMetazoa" id="XP_789795"/>
    </source>
</evidence>
<dbReference type="InParanoid" id="A0A7M7RCW9"/>
<reference evidence="14" key="1">
    <citation type="submission" date="2015-02" db="EMBL/GenBank/DDBJ databases">
        <title>Genome sequencing for Strongylocentrotus purpuratus.</title>
        <authorList>
            <person name="Murali S."/>
            <person name="Liu Y."/>
            <person name="Vee V."/>
            <person name="English A."/>
            <person name="Wang M."/>
            <person name="Skinner E."/>
            <person name="Han Y."/>
            <person name="Muzny D.M."/>
            <person name="Worley K.C."/>
            <person name="Gibbs R.A."/>
        </authorList>
    </citation>
    <scope>NUCLEOTIDE SEQUENCE</scope>
</reference>
<dbReference type="PANTHER" id="PTHR11136:SF5">
    <property type="entry name" value="FOLYLPOLYGLUTAMATE SYNTHASE, MITOCHONDRIAL"/>
    <property type="match status" value="1"/>
</dbReference>
<reference evidence="13" key="2">
    <citation type="submission" date="2021-01" db="UniProtKB">
        <authorList>
            <consortium name="EnsemblMetazoa"/>
        </authorList>
    </citation>
    <scope>IDENTIFICATION</scope>
</reference>
<keyword evidence="9" id="KW-0460">Magnesium</keyword>
<dbReference type="SUPFAM" id="SSF53244">
    <property type="entry name" value="MurD-like peptide ligases, peptide-binding domain"/>
    <property type="match status" value="1"/>
</dbReference>
<evidence type="ECO:0000256" key="7">
    <source>
        <dbReference type="ARBA" id="ARBA00022741"/>
    </source>
</evidence>
<dbReference type="GO" id="GO:0004326">
    <property type="term" value="F:tetrahydrofolylpolyglutamate synthase activity"/>
    <property type="evidence" value="ECO:0000318"/>
    <property type="project" value="GO_Central"/>
</dbReference>
<comment type="pathway">
    <text evidence="1">Cofactor biosynthesis; tetrahydrofolylpolyglutamate biosynthesis.</text>
</comment>
<dbReference type="GO" id="GO:0006730">
    <property type="term" value="P:one-carbon metabolic process"/>
    <property type="evidence" value="ECO:0007669"/>
    <property type="project" value="UniProtKB-KW"/>
</dbReference>
<evidence type="ECO:0000256" key="8">
    <source>
        <dbReference type="ARBA" id="ARBA00022840"/>
    </source>
</evidence>
<organism evidence="13 14">
    <name type="scientific">Strongylocentrotus purpuratus</name>
    <name type="common">Purple sea urchin</name>
    <dbReference type="NCBI Taxonomy" id="7668"/>
    <lineage>
        <taxon>Eukaryota</taxon>
        <taxon>Metazoa</taxon>
        <taxon>Echinodermata</taxon>
        <taxon>Eleutherozoa</taxon>
        <taxon>Echinozoa</taxon>
        <taxon>Echinoidea</taxon>
        <taxon>Euechinoidea</taxon>
        <taxon>Echinacea</taxon>
        <taxon>Camarodonta</taxon>
        <taxon>Echinidea</taxon>
        <taxon>Strongylocentrotidae</taxon>
        <taxon>Strongylocentrotus</taxon>
    </lineage>
</organism>
<comment type="similarity">
    <text evidence="2">Belongs to the folylpolyglutamate synthase family.</text>
</comment>
<dbReference type="EnsemblMetazoa" id="XM_784702">
    <property type="protein sequence ID" value="XP_789795"/>
    <property type="gene ID" value="LOC584857"/>
</dbReference>
<evidence type="ECO:0000256" key="10">
    <source>
        <dbReference type="ARBA" id="ARBA00030592"/>
    </source>
</evidence>
<evidence type="ECO:0000256" key="9">
    <source>
        <dbReference type="ARBA" id="ARBA00022842"/>
    </source>
</evidence>
<dbReference type="SUPFAM" id="SSF53623">
    <property type="entry name" value="MurD-like peptide ligases, catalytic domain"/>
    <property type="match status" value="1"/>
</dbReference>
<keyword evidence="8" id="KW-0067">ATP-binding</keyword>
<keyword evidence="5" id="KW-0436">Ligase</keyword>
<evidence type="ECO:0000256" key="6">
    <source>
        <dbReference type="ARBA" id="ARBA00022723"/>
    </source>
</evidence>
<dbReference type="KEGG" id="spu:584857"/>
<dbReference type="OMA" id="QEYRNTH"/>
<keyword evidence="14" id="KW-1185">Reference proteome</keyword>
<sequence>MDAQTWNIFSDEQVYELWQKKAESYCQGAGPFEDKLRGRAPQDVLIFLERVGIGRDVLDGLSIIHVTGTKGKGSTCAFVENILETCGYKTGLLSSPSLIEIRERIRIGGTYLPRRKFAEYGLTILQKLEDAGNSGDEQTTYRQPNFIQYLTVLSMHIFLKEKVDVGIVEVFIGGETDCTNIFKTPSCVGITTLDLDHRDKLGDSLESIAWHKSGLARKDRPLFTVSQESGPLKVMVERASEFGAILKICPPLVELSVGGSPIELGPEGGHQAINASLAVQLARHWIEERDPNRFTFDDPATKQEATNTVDINITIDNVPLARTFNLPDEFIQALKRCDFPGRCQIVRGNHVTFYCDVAHTVKSMHSCGKWFMSKAGIEREELGGHVKRVLMYSMVPKFTMPDILSQIADVDFDAILFSPGWTTFGEHDETHPARFKNKNHRRQPQQEYRNTHVLRTTFEDILDKRYPADKKKPIIKEFPSVSTALQWVVGGDDDLPELLMSMAPKSDDHFDGGSHIQVLVTGCVPIVGGIIKIFDPSSVLEYKNGV</sequence>
<dbReference type="PANTHER" id="PTHR11136">
    <property type="entry name" value="FOLYLPOLYGLUTAMATE SYNTHASE-RELATED"/>
    <property type="match status" value="1"/>
</dbReference>
<name>A0A7M7RCW9_STRPU</name>
<proteinExistence type="inferred from homology"/>
<dbReference type="GO" id="GO:0005524">
    <property type="term" value="F:ATP binding"/>
    <property type="evidence" value="ECO:0007669"/>
    <property type="project" value="UniProtKB-KW"/>
</dbReference>
<dbReference type="UniPathway" id="UPA00850"/>
<evidence type="ECO:0000256" key="3">
    <source>
        <dbReference type="ARBA" id="ARBA00013025"/>
    </source>
</evidence>
<evidence type="ECO:0000256" key="1">
    <source>
        <dbReference type="ARBA" id="ARBA00005150"/>
    </source>
</evidence>
<dbReference type="GO" id="GO:0005737">
    <property type="term" value="C:cytoplasm"/>
    <property type="evidence" value="ECO:0000318"/>
    <property type="project" value="GO_Central"/>
</dbReference>
<dbReference type="AlphaFoldDB" id="A0A7M7RCW9"/>
<keyword evidence="6" id="KW-0479">Metal-binding</keyword>
<dbReference type="GO" id="GO:0046872">
    <property type="term" value="F:metal ion binding"/>
    <property type="evidence" value="ECO:0007669"/>
    <property type="project" value="UniProtKB-KW"/>
</dbReference>
<dbReference type="GO" id="GO:0005829">
    <property type="term" value="C:cytosol"/>
    <property type="evidence" value="ECO:0000318"/>
    <property type="project" value="GO_Central"/>
</dbReference>
<dbReference type="GO" id="GO:0005739">
    <property type="term" value="C:mitochondrion"/>
    <property type="evidence" value="ECO:0000318"/>
    <property type="project" value="GO_Central"/>
</dbReference>
<evidence type="ECO:0000256" key="4">
    <source>
        <dbReference type="ARBA" id="ARBA00022563"/>
    </source>
</evidence>
<dbReference type="NCBIfam" id="TIGR01499">
    <property type="entry name" value="folC"/>
    <property type="match status" value="1"/>
</dbReference>
<dbReference type="PROSITE" id="PS01011">
    <property type="entry name" value="FOLYLPOLYGLU_SYNT_1"/>
    <property type="match status" value="1"/>
</dbReference>
<evidence type="ECO:0000313" key="14">
    <source>
        <dbReference type="Proteomes" id="UP000007110"/>
    </source>
</evidence>
<dbReference type="InterPro" id="IPR018109">
    <property type="entry name" value="Folylpolyglutamate_synth_CS"/>
</dbReference>
<dbReference type="FunFam" id="3.90.190.20:FF:000034">
    <property type="entry name" value="Putative folylpolyglutamate synthase"/>
    <property type="match status" value="1"/>
</dbReference>
<protein>
    <recommendedName>
        <fullName evidence="3">tetrahydrofolate synthase</fullName>
        <ecNumber evidence="3">6.3.2.17</ecNumber>
    </recommendedName>
    <alternativeName>
        <fullName evidence="11">Folylpoly-gamma-glutamate synthetase</fullName>
    </alternativeName>
    <alternativeName>
        <fullName evidence="10">Tetrahydrofolylpolyglutamate synthase</fullName>
    </alternativeName>
</protein>
<accession>A0A7M7RCW9</accession>
<evidence type="ECO:0000256" key="5">
    <source>
        <dbReference type="ARBA" id="ARBA00022598"/>
    </source>
</evidence>
<dbReference type="RefSeq" id="XP_789795.3">
    <property type="nucleotide sequence ID" value="XM_784702.5"/>
</dbReference>
<dbReference type="GeneID" id="584857"/>
<dbReference type="EC" id="6.3.2.17" evidence="3"/>
<dbReference type="Gene3D" id="3.90.190.20">
    <property type="entry name" value="Mur ligase, C-terminal domain"/>
    <property type="match status" value="1"/>
</dbReference>
<keyword evidence="7" id="KW-0547">Nucleotide-binding</keyword>
<dbReference type="InterPro" id="IPR001645">
    <property type="entry name" value="Folylpolyglutamate_synth"/>
</dbReference>
<dbReference type="Proteomes" id="UP000007110">
    <property type="component" value="Unassembled WGS sequence"/>
</dbReference>
<evidence type="ECO:0000256" key="2">
    <source>
        <dbReference type="ARBA" id="ARBA00008276"/>
    </source>
</evidence>
<comment type="catalytic activity">
    <reaction evidence="12">
        <text>(6S)-5,6,7,8-tetrahydrofolyl-(gamma-L-Glu)(n) + L-glutamate + ATP = (6S)-5,6,7,8-tetrahydrofolyl-(gamma-L-Glu)(n+1) + ADP + phosphate + H(+)</text>
        <dbReference type="Rhea" id="RHEA:10580"/>
        <dbReference type="Rhea" id="RHEA-COMP:14738"/>
        <dbReference type="Rhea" id="RHEA-COMP:14740"/>
        <dbReference type="ChEBI" id="CHEBI:15378"/>
        <dbReference type="ChEBI" id="CHEBI:29985"/>
        <dbReference type="ChEBI" id="CHEBI:30616"/>
        <dbReference type="ChEBI" id="CHEBI:43474"/>
        <dbReference type="ChEBI" id="CHEBI:141005"/>
        <dbReference type="ChEBI" id="CHEBI:456216"/>
        <dbReference type="EC" id="6.3.2.17"/>
    </reaction>
</comment>
<evidence type="ECO:0000256" key="12">
    <source>
        <dbReference type="ARBA" id="ARBA00047493"/>
    </source>
</evidence>
<dbReference type="Gene3D" id="3.40.1190.10">
    <property type="entry name" value="Mur-like, catalytic domain"/>
    <property type="match status" value="1"/>
</dbReference>
<dbReference type="OrthoDB" id="5212574at2759"/>
<dbReference type="InterPro" id="IPR036565">
    <property type="entry name" value="Mur-like_cat_sf"/>
</dbReference>
<evidence type="ECO:0000256" key="11">
    <source>
        <dbReference type="ARBA" id="ARBA00030876"/>
    </source>
</evidence>
<keyword evidence="4" id="KW-0554">One-carbon metabolism</keyword>